<protein>
    <submittedName>
        <fullName evidence="4">Diguanylate cyclase/phosphodiesterase (GGDEF &amp; EAL domains) with PAS/PAC sensor(S)</fullName>
    </submittedName>
</protein>
<reference evidence="4 5" key="1">
    <citation type="submission" date="2016-04" db="EMBL/GenBank/DDBJ databases">
        <title>Genome analysis of Thermosulfurimonas dismutans, the first thermophilic sulfur-disproportionating bacterium of the phylum Thermodesulfobacteria.</title>
        <authorList>
            <person name="Mardanov A.V."/>
            <person name="Beletsky A.V."/>
            <person name="Kadnikov V.V."/>
            <person name="Slobodkin A.I."/>
            <person name="Ravin N.V."/>
        </authorList>
    </citation>
    <scope>NUCLEOTIDE SEQUENCE [LARGE SCALE GENOMIC DNA]</scope>
    <source>
        <strain evidence="4 5">S95</strain>
    </source>
</reference>
<dbReference type="Pfam" id="PF00990">
    <property type="entry name" value="GGDEF"/>
    <property type="match status" value="1"/>
</dbReference>
<accession>A0A179D5B5</accession>
<evidence type="ECO:0000313" key="5">
    <source>
        <dbReference type="Proteomes" id="UP000078390"/>
    </source>
</evidence>
<organism evidence="4 5">
    <name type="scientific">Thermosulfurimonas dismutans</name>
    <dbReference type="NCBI Taxonomy" id="999894"/>
    <lineage>
        <taxon>Bacteria</taxon>
        <taxon>Pseudomonadati</taxon>
        <taxon>Thermodesulfobacteriota</taxon>
        <taxon>Thermodesulfobacteria</taxon>
        <taxon>Thermodesulfobacteriales</taxon>
        <taxon>Thermodesulfobacteriaceae</taxon>
        <taxon>Thermosulfurimonas</taxon>
    </lineage>
</organism>
<dbReference type="InterPro" id="IPR029787">
    <property type="entry name" value="Nucleotide_cyclase"/>
</dbReference>
<dbReference type="PANTHER" id="PTHR33121">
    <property type="entry name" value="CYCLIC DI-GMP PHOSPHODIESTERASE PDEF"/>
    <property type="match status" value="1"/>
</dbReference>
<evidence type="ECO:0000259" key="3">
    <source>
        <dbReference type="PROSITE" id="PS50887"/>
    </source>
</evidence>
<dbReference type="CDD" id="cd01949">
    <property type="entry name" value="GGDEF"/>
    <property type="match status" value="1"/>
</dbReference>
<keyword evidence="1" id="KW-0812">Transmembrane</keyword>
<sequence length="720" mass="82568">MSFLRRRFSIFLLSMSLLIAVAMATASYLFLRSLDYTPSSLWAVLFFNAFLSLLGLGGGVFFLDHRFTRALRTLEEGVHDVNRLEDLTQARFAEIDSGFEDLNRIQREILELVEKVKQIAVDKEVLEFELQLAERLVLTPQVLQDWPFFLRQLLKKLQLIFDFAYFFVAFKEEKDCKVHVFKCCPALEVYRQEIESMISEILQNEISPEKGDLALTFVHENLFEKEVSQTNIGPKEISQMCKVVMLQNPGLVGGVGVGVRSQELENEAKVLSLESLLTTLLNLVTSVKAIEAYTRDLEYYANRDFLTGLYNRRVFRELLEAEVERALRHHYKFAVLFIDLDNFKLINEAYGHKFGDEFLASLANFIQKNLRKEDILARYGGDEFVAILPYTDDREACTIARKLLERLHRVSFKTPDGKDLQASCSVGVAVYPDHAQNGAALVALADKAVYRVKGLGKNKVGLPEPGDLVQLLENRERQHLSLLEALEKQMVIPFFQPIFNLEKKKIEAYEVLMRIQDEEGKVFPAVKFISTAERTGLITQLEMILWEKALSKASETAGDFLLFFNLSPWTLLRSEFLERLKELLERYRFPPERIVIELTERESVKNLEELKSAVLKLKSRGMRLALDDFGSGFSSYRYLKDLPINFVKIEGEFVRSMRVQEIDRAFVASAATMAKLLNIKIVAECVEEASLLEELRKLGVHYAQGYYIGKPAPELRGQIH</sequence>
<dbReference type="InterPro" id="IPR050706">
    <property type="entry name" value="Cyclic-di-GMP_PDE-like"/>
</dbReference>
<dbReference type="InterPro" id="IPR043128">
    <property type="entry name" value="Rev_trsase/Diguanyl_cyclase"/>
</dbReference>
<gene>
    <name evidence="4" type="ORF">TDIS_0510</name>
</gene>
<dbReference type="PROSITE" id="PS50883">
    <property type="entry name" value="EAL"/>
    <property type="match status" value="1"/>
</dbReference>
<dbReference type="SUPFAM" id="SSF55073">
    <property type="entry name" value="Nucleotide cyclase"/>
    <property type="match status" value="1"/>
</dbReference>
<name>A0A179D5B5_9BACT</name>
<dbReference type="STRING" id="999894.TDIS_0510"/>
<dbReference type="Gene3D" id="3.20.20.450">
    <property type="entry name" value="EAL domain"/>
    <property type="match status" value="1"/>
</dbReference>
<dbReference type="GO" id="GO:0071111">
    <property type="term" value="F:cyclic-guanylate-specific phosphodiesterase activity"/>
    <property type="evidence" value="ECO:0007669"/>
    <property type="project" value="InterPro"/>
</dbReference>
<dbReference type="Proteomes" id="UP000078390">
    <property type="component" value="Unassembled WGS sequence"/>
</dbReference>
<proteinExistence type="predicted"/>
<dbReference type="CDD" id="cd01948">
    <property type="entry name" value="EAL"/>
    <property type="match status" value="1"/>
</dbReference>
<keyword evidence="1" id="KW-1133">Transmembrane helix</keyword>
<keyword evidence="5" id="KW-1185">Reference proteome</keyword>
<dbReference type="Pfam" id="PF00563">
    <property type="entry name" value="EAL"/>
    <property type="match status" value="1"/>
</dbReference>
<dbReference type="EMBL" id="LWLG01000002">
    <property type="protein sequence ID" value="OAQ21290.1"/>
    <property type="molecule type" value="Genomic_DNA"/>
</dbReference>
<dbReference type="PROSITE" id="PS50887">
    <property type="entry name" value="GGDEF"/>
    <property type="match status" value="1"/>
</dbReference>
<dbReference type="FunFam" id="3.30.70.270:FF:000001">
    <property type="entry name" value="Diguanylate cyclase domain protein"/>
    <property type="match status" value="1"/>
</dbReference>
<dbReference type="Gene3D" id="3.30.70.270">
    <property type="match status" value="1"/>
</dbReference>
<feature type="domain" description="EAL" evidence="2">
    <location>
        <begin position="475"/>
        <end position="720"/>
    </location>
</feature>
<dbReference type="RefSeq" id="WP_068668993.1">
    <property type="nucleotide sequence ID" value="NZ_LWLG01000002.1"/>
</dbReference>
<evidence type="ECO:0000313" key="4">
    <source>
        <dbReference type="EMBL" id="OAQ21290.1"/>
    </source>
</evidence>
<dbReference type="NCBIfam" id="TIGR00254">
    <property type="entry name" value="GGDEF"/>
    <property type="match status" value="1"/>
</dbReference>
<dbReference type="InterPro" id="IPR000160">
    <property type="entry name" value="GGDEF_dom"/>
</dbReference>
<dbReference type="InterPro" id="IPR035919">
    <property type="entry name" value="EAL_sf"/>
</dbReference>
<keyword evidence="1" id="KW-0472">Membrane</keyword>
<evidence type="ECO:0000259" key="2">
    <source>
        <dbReference type="PROSITE" id="PS50883"/>
    </source>
</evidence>
<feature type="transmembrane region" description="Helical" evidence="1">
    <location>
        <begin position="40"/>
        <end position="63"/>
    </location>
</feature>
<comment type="caution">
    <text evidence="4">The sequence shown here is derived from an EMBL/GenBank/DDBJ whole genome shotgun (WGS) entry which is preliminary data.</text>
</comment>
<dbReference type="PANTHER" id="PTHR33121:SF71">
    <property type="entry name" value="OXYGEN SENSOR PROTEIN DOSP"/>
    <property type="match status" value="1"/>
</dbReference>
<dbReference type="SMART" id="SM00052">
    <property type="entry name" value="EAL"/>
    <property type="match status" value="1"/>
</dbReference>
<dbReference type="SMART" id="SM00267">
    <property type="entry name" value="GGDEF"/>
    <property type="match status" value="1"/>
</dbReference>
<dbReference type="AlphaFoldDB" id="A0A179D5B5"/>
<feature type="domain" description="GGDEF" evidence="3">
    <location>
        <begin position="331"/>
        <end position="465"/>
    </location>
</feature>
<dbReference type="SUPFAM" id="SSF141868">
    <property type="entry name" value="EAL domain-like"/>
    <property type="match status" value="1"/>
</dbReference>
<evidence type="ECO:0000256" key="1">
    <source>
        <dbReference type="SAM" id="Phobius"/>
    </source>
</evidence>
<dbReference type="InterPro" id="IPR001633">
    <property type="entry name" value="EAL_dom"/>
</dbReference>